<dbReference type="AlphaFoldDB" id="A0AAD9AKF0"/>
<gene>
    <name evidence="1" type="ORF">CCHR01_08147</name>
</gene>
<dbReference type="Proteomes" id="UP001243330">
    <property type="component" value="Unassembled WGS sequence"/>
</dbReference>
<organism evidence="1 2">
    <name type="scientific">Colletotrichum chrysophilum</name>
    <dbReference type="NCBI Taxonomy" id="1836956"/>
    <lineage>
        <taxon>Eukaryota</taxon>
        <taxon>Fungi</taxon>
        <taxon>Dikarya</taxon>
        <taxon>Ascomycota</taxon>
        <taxon>Pezizomycotina</taxon>
        <taxon>Sordariomycetes</taxon>
        <taxon>Hypocreomycetidae</taxon>
        <taxon>Glomerellales</taxon>
        <taxon>Glomerellaceae</taxon>
        <taxon>Colletotrichum</taxon>
        <taxon>Colletotrichum gloeosporioides species complex</taxon>
    </lineage>
</organism>
<protein>
    <submittedName>
        <fullName evidence="1">Uncharacterized protein</fullName>
    </submittedName>
</protein>
<reference evidence="1" key="1">
    <citation type="submission" date="2023-01" db="EMBL/GenBank/DDBJ databases">
        <title>Colletotrichum chrysophilum M932 genome sequence.</title>
        <authorList>
            <person name="Baroncelli R."/>
        </authorList>
    </citation>
    <scope>NUCLEOTIDE SEQUENCE</scope>
    <source>
        <strain evidence="1">M932</strain>
    </source>
</reference>
<dbReference type="EMBL" id="JAQOWY010000149">
    <property type="protein sequence ID" value="KAK1849234.1"/>
    <property type="molecule type" value="Genomic_DNA"/>
</dbReference>
<keyword evidence="2" id="KW-1185">Reference proteome</keyword>
<evidence type="ECO:0000313" key="1">
    <source>
        <dbReference type="EMBL" id="KAK1849234.1"/>
    </source>
</evidence>
<name>A0AAD9AKF0_9PEZI</name>
<evidence type="ECO:0000313" key="2">
    <source>
        <dbReference type="Proteomes" id="UP001243330"/>
    </source>
</evidence>
<sequence>MPPRQGADKDGLGVPAQCYAFYSKLKNVAGWDFKAAIQLACKGHLGKNKKSRNGHDPSNIIQDIRYRWTNAMASHIYTIQVKNKWQRCRFSLSARPLTEPPKEGATQVYQLSPPIEAQADGSSTANLKIEGTFFAVQGSRASGNTSSISTQEFRKIHLGPGGSVFGIKMEDGAVVWDDTFTKGQTTDGDDIFIGVGLVDPHDSEQVAPFDVFHPDASSKYIILPRMKIVLTASHHEHGEHVDTTTSTYAGVDFSDCQVPKAYLTFDAGGHLVDDHDRSKQNGVGILPYGSEIDAIHVEKIGG</sequence>
<accession>A0AAD9AKF0</accession>
<proteinExistence type="predicted"/>
<comment type="caution">
    <text evidence="1">The sequence shown here is derived from an EMBL/GenBank/DDBJ whole genome shotgun (WGS) entry which is preliminary data.</text>
</comment>